<dbReference type="AlphaFoldDB" id="A0A415EVD3"/>
<evidence type="ECO:0000256" key="1">
    <source>
        <dbReference type="SAM" id="Phobius"/>
    </source>
</evidence>
<keyword evidence="1" id="KW-0812">Transmembrane</keyword>
<evidence type="ECO:0000313" key="3">
    <source>
        <dbReference type="Proteomes" id="UP000286288"/>
    </source>
</evidence>
<proteinExistence type="predicted"/>
<gene>
    <name evidence="2" type="ORF">DW084_05120</name>
</gene>
<dbReference type="Proteomes" id="UP000286288">
    <property type="component" value="Unassembled WGS sequence"/>
</dbReference>
<protein>
    <submittedName>
        <fullName evidence="2">Uncharacterized protein</fullName>
    </submittedName>
</protein>
<keyword evidence="1" id="KW-1133">Transmembrane helix</keyword>
<keyword evidence="1" id="KW-0472">Membrane</keyword>
<feature type="transmembrane region" description="Helical" evidence="1">
    <location>
        <begin position="330"/>
        <end position="353"/>
    </location>
</feature>
<feature type="transmembrane region" description="Helical" evidence="1">
    <location>
        <begin position="300"/>
        <end position="323"/>
    </location>
</feature>
<dbReference type="EMBL" id="QRMZ01000005">
    <property type="protein sequence ID" value="RHK07244.1"/>
    <property type="molecule type" value="Genomic_DNA"/>
</dbReference>
<accession>A0A415EVD3</accession>
<sequence length="461" mass="52408">MKITQIQCPSCLGRLEVDWDSGKAVCQYCLNELLIKPEQKNQEQTNQVVSLKELPRIQGTVKEGFYPFAYDEKACEAALKNKLAWQETISESIFFELEMVHLKRVFIPMYYFQIAYDGQVRGSYVHEEQQRESGRITADISLHNSGNTTVFNEYFPTDTQKEADYSINGKLPLHLQKGAAYCTDMQQFSALSQDVQVLPFDISREAALSDTHLLEVFEAKAKDHLVGAEVANEVQLTLFPKQCDTEKLYFPYYIGEFKYGNQTYSFVADGTDAERLFPTQLPECEQLVQVKKSFSKTSSVLWHFCYNFFSFGIISGTLLNVLFGGFLMPAVAFSLLASAVILLIACLATWYSLLVPEVKFFSEYGRFKAELSQALSQSDGSTAAVKKAFEARRKKLVRKTVFYSGLENMAYEFALILFLAILTWYFDFYGLSLLVLLAFVSWNTIRIFTTDSSDTCIETKG</sequence>
<feature type="transmembrane region" description="Helical" evidence="1">
    <location>
        <begin position="413"/>
        <end position="440"/>
    </location>
</feature>
<reference evidence="2 3" key="1">
    <citation type="submission" date="2018-08" db="EMBL/GenBank/DDBJ databases">
        <title>A genome reference for cultivated species of the human gut microbiota.</title>
        <authorList>
            <person name="Zou Y."/>
            <person name="Xue W."/>
            <person name="Luo G."/>
        </authorList>
    </citation>
    <scope>NUCLEOTIDE SEQUENCE [LARGE SCALE GENOMIC DNA]</scope>
    <source>
        <strain evidence="2 3">AF48-16</strain>
    </source>
</reference>
<name>A0A415EVD3_ENTCA</name>
<organism evidence="2 3">
    <name type="scientific">Enterococcus casseliflavus</name>
    <name type="common">Enterococcus flavescens</name>
    <dbReference type="NCBI Taxonomy" id="37734"/>
    <lineage>
        <taxon>Bacteria</taxon>
        <taxon>Bacillati</taxon>
        <taxon>Bacillota</taxon>
        <taxon>Bacilli</taxon>
        <taxon>Lactobacillales</taxon>
        <taxon>Enterococcaceae</taxon>
        <taxon>Enterococcus</taxon>
    </lineage>
</organism>
<comment type="caution">
    <text evidence="2">The sequence shown here is derived from an EMBL/GenBank/DDBJ whole genome shotgun (WGS) entry which is preliminary data.</text>
</comment>
<evidence type="ECO:0000313" key="2">
    <source>
        <dbReference type="EMBL" id="RHK07244.1"/>
    </source>
</evidence>